<evidence type="ECO:0000313" key="2">
    <source>
        <dbReference type="Proteomes" id="UP000002624"/>
    </source>
</evidence>
<dbReference type="Proteomes" id="UP000002624">
    <property type="component" value="Unassembled WGS sequence"/>
</dbReference>
<gene>
    <name evidence="1" type="ORF">HCDG_09122</name>
</gene>
<dbReference type="AlphaFoldDB" id="C6HSE1"/>
<accession>C6HSE1</accession>
<dbReference type="HOGENOM" id="CLU_1981027_0_0_1"/>
<organism evidence="1 2">
    <name type="scientific">Ajellomyces capsulatus (strain H143)</name>
    <name type="common">Darling's disease fungus</name>
    <name type="synonym">Histoplasma capsulatum</name>
    <dbReference type="NCBI Taxonomy" id="544712"/>
    <lineage>
        <taxon>Eukaryota</taxon>
        <taxon>Fungi</taxon>
        <taxon>Dikarya</taxon>
        <taxon>Ascomycota</taxon>
        <taxon>Pezizomycotina</taxon>
        <taxon>Eurotiomycetes</taxon>
        <taxon>Eurotiomycetidae</taxon>
        <taxon>Onygenales</taxon>
        <taxon>Ajellomycetaceae</taxon>
        <taxon>Histoplasma</taxon>
    </lineage>
</organism>
<evidence type="ECO:0000313" key="1">
    <source>
        <dbReference type="EMBL" id="EER36691.1"/>
    </source>
</evidence>
<sequence length="126" mass="14282">MELDVAGQLSRNGRRETTGKILELLEPTRAICQRRHERCSYKFLNATNNCTLGYAASVMSKAPDFSSILIGGELNLDEEMVASFSAIKCRQKQLSQSDEDMIIEMEKRQDAAEFFWFLPVPSSQNK</sequence>
<dbReference type="VEuPathDB" id="FungiDB:HCDG_09122"/>
<reference evidence="2" key="1">
    <citation type="submission" date="2009-05" db="EMBL/GenBank/DDBJ databases">
        <title>The genome sequence of Ajellomyces capsulatus strain H143.</title>
        <authorList>
            <person name="Champion M."/>
            <person name="Cuomo C.A."/>
            <person name="Ma L.-J."/>
            <person name="Henn M.R."/>
            <person name="Sil A."/>
            <person name="Goldman B."/>
            <person name="Young S.K."/>
            <person name="Kodira C.D."/>
            <person name="Zeng Q."/>
            <person name="Koehrsen M."/>
            <person name="Alvarado L."/>
            <person name="Berlin A.M."/>
            <person name="Borenstein D."/>
            <person name="Chen Z."/>
            <person name="Engels R."/>
            <person name="Freedman E."/>
            <person name="Gellesch M."/>
            <person name="Goldberg J."/>
            <person name="Griggs A."/>
            <person name="Gujja S."/>
            <person name="Heiman D.I."/>
            <person name="Hepburn T.A."/>
            <person name="Howarth C."/>
            <person name="Jen D."/>
            <person name="Larson L."/>
            <person name="Lewis B."/>
            <person name="Mehta T."/>
            <person name="Park D."/>
            <person name="Pearson M."/>
            <person name="Roberts A."/>
            <person name="Saif S."/>
            <person name="Shea T.D."/>
            <person name="Shenoy N."/>
            <person name="Sisk P."/>
            <person name="Stolte C."/>
            <person name="Sykes S."/>
            <person name="Walk T."/>
            <person name="White J."/>
            <person name="Yandava C."/>
            <person name="Klein B."/>
            <person name="McEwen J.G."/>
            <person name="Puccia R."/>
            <person name="Goldman G.H."/>
            <person name="Felipe M.S."/>
            <person name="Nino-Vega G."/>
            <person name="San-Blas G."/>
            <person name="Taylor J.W."/>
            <person name="Mendoza L."/>
            <person name="Galagan J.E."/>
            <person name="Nusbaum C."/>
            <person name="Birren B.W."/>
        </authorList>
    </citation>
    <scope>NUCLEOTIDE SEQUENCE [LARGE SCALE GENOMIC DNA]</scope>
    <source>
        <strain evidence="2">H143</strain>
    </source>
</reference>
<dbReference type="EMBL" id="GG692438">
    <property type="protein sequence ID" value="EER36691.1"/>
    <property type="molecule type" value="Genomic_DNA"/>
</dbReference>
<proteinExistence type="predicted"/>
<name>C6HSE1_AJECH</name>
<protein>
    <submittedName>
        <fullName evidence="1">Uncharacterized protein</fullName>
    </submittedName>
</protein>